<gene>
    <name evidence="8" type="ORF">K6753_03130</name>
</gene>
<evidence type="ECO:0000256" key="5">
    <source>
        <dbReference type="ARBA" id="ARBA00023163"/>
    </source>
</evidence>
<name>A0ABS7T3T2_9GAMM</name>
<evidence type="ECO:0000256" key="3">
    <source>
        <dbReference type="ARBA" id="ARBA00023082"/>
    </source>
</evidence>
<comment type="similarity">
    <text evidence="1">Belongs to the sigma-70 factor family. ECF subfamily.</text>
</comment>
<keyword evidence="9" id="KW-1185">Reference proteome</keyword>
<dbReference type="EMBL" id="JAINZW010000001">
    <property type="protein sequence ID" value="MBZ4038531.1"/>
    <property type="molecule type" value="Genomic_DNA"/>
</dbReference>
<keyword evidence="5" id="KW-0804">Transcription</keyword>
<dbReference type="Gene3D" id="1.10.10.10">
    <property type="entry name" value="Winged helix-like DNA-binding domain superfamily/Winged helix DNA-binding domain"/>
    <property type="match status" value="1"/>
</dbReference>
<dbReference type="Pfam" id="PF08281">
    <property type="entry name" value="Sigma70_r4_2"/>
    <property type="match status" value="1"/>
</dbReference>
<protein>
    <submittedName>
        <fullName evidence="8">Sigma-70 family RNA polymerase sigma factor</fullName>
    </submittedName>
</protein>
<dbReference type="PANTHER" id="PTHR43133:SF8">
    <property type="entry name" value="RNA POLYMERASE SIGMA FACTOR HI_1459-RELATED"/>
    <property type="match status" value="1"/>
</dbReference>
<proteinExistence type="inferred from homology"/>
<dbReference type="InterPro" id="IPR013325">
    <property type="entry name" value="RNA_pol_sigma_r2"/>
</dbReference>
<dbReference type="PANTHER" id="PTHR43133">
    <property type="entry name" value="RNA POLYMERASE ECF-TYPE SIGMA FACTO"/>
    <property type="match status" value="1"/>
</dbReference>
<dbReference type="Pfam" id="PF04542">
    <property type="entry name" value="Sigma70_r2"/>
    <property type="match status" value="1"/>
</dbReference>
<evidence type="ECO:0000313" key="9">
    <source>
        <dbReference type="Proteomes" id="UP001430954"/>
    </source>
</evidence>
<dbReference type="NCBIfam" id="TIGR02937">
    <property type="entry name" value="sigma70-ECF"/>
    <property type="match status" value="1"/>
</dbReference>
<dbReference type="SUPFAM" id="SSF88659">
    <property type="entry name" value="Sigma3 and sigma4 domains of RNA polymerase sigma factors"/>
    <property type="match status" value="1"/>
</dbReference>
<dbReference type="InterPro" id="IPR036388">
    <property type="entry name" value="WH-like_DNA-bd_sf"/>
</dbReference>
<accession>A0ABS7T3T2</accession>
<reference evidence="8 9" key="1">
    <citation type="submission" date="2021-09" db="EMBL/GenBank/DDBJ databases">
        <title>Lysobacter sp. 13A isolated from the river sediment.</title>
        <authorList>
            <person name="Liu H."/>
            <person name="Li S."/>
            <person name="Mao S."/>
        </authorList>
    </citation>
    <scope>NUCLEOTIDE SEQUENCE [LARGE SCALE GENOMIC DNA]</scope>
    <source>
        <strain evidence="8 9">13A</strain>
    </source>
</reference>
<dbReference type="InterPro" id="IPR014284">
    <property type="entry name" value="RNA_pol_sigma-70_dom"/>
</dbReference>
<sequence length="170" mass="18913">MPPAITSFEDVLTGFGPMLARTAAAYERDPALQQDLLQDISVALWRALPRWRGDAPIKGYVARIAHNCGADHVGRHARRVETELEESLIDPGSGPSEHAQTHQSRQSLLDAVRQLPLGQRQVVVLSLEGFTLVEIAHALMIEPDSANQRMSRARRALRHYMGQDHEATRP</sequence>
<dbReference type="Proteomes" id="UP001430954">
    <property type="component" value="Unassembled WGS sequence"/>
</dbReference>
<dbReference type="InterPro" id="IPR007627">
    <property type="entry name" value="RNA_pol_sigma70_r2"/>
</dbReference>
<feature type="domain" description="RNA polymerase sigma factor 70 region 4 type 2" evidence="7">
    <location>
        <begin position="106"/>
        <end position="157"/>
    </location>
</feature>
<keyword evidence="4" id="KW-0238">DNA-binding</keyword>
<evidence type="ECO:0000256" key="1">
    <source>
        <dbReference type="ARBA" id="ARBA00010641"/>
    </source>
</evidence>
<evidence type="ECO:0000259" key="7">
    <source>
        <dbReference type="Pfam" id="PF08281"/>
    </source>
</evidence>
<organism evidence="8 9">
    <name type="scientific">Novilysobacter selenitireducens</name>
    <dbReference type="NCBI Taxonomy" id="2872639"/>
    <lineage>
        <taxon>Bacteria</taxon>
        <taxon>Pseudomonadati</taxon>
        <taxon>Pseudomonadota</taxon>
        <taxon>Gammaproteobacteria</taxon>
        <taxon>Lysobacterales</taxon>
        <taxon>Lysobacteraceae</taxon>
        <taxon>Novilysobacter</taxon>
    </lineage>
</organism>
<dbReference type="Gene3D" id="1.10.1740.10">
    <property type="match status" value="1"/>
</dbReference>
<evidence type="ECO:0000256" key="4">
    <source>
        <dbReference type="ARBA" id="ARBA00023125"/>
    </source>
</evidence>
<keyword evidence="2" id="KW-0805">Transcription regulation</keyword>
<feature type="domain" description="RNA polymerase sigma-70 region 2" evidence="6">
    <location>
        <begin position="16"/>
        <end position="78"/>
    </location>
</feature>
<dbReference type="InterPro" id="IPR039425">
    <property type="entry name" value="RNA_pol_sigma-70-like"/>
</dbReference>
<dbReference type="InterPro" id="IPR013249">
    <property type="entry name" value="RNA_pol_sigma70_r4_t2"/>
</dbReference>
<dbReference type="CDD" id="cd06171">
    <property type="entry name" value="Sigma70_r4"/>
    <property type="match status" value="1"/>
</dbReference>
<dbReference type="InterPro" id="IPR013324">
    <property type="entry name" value="RNA_pol_sigma_r3/r4-like"/>
</dbReference>
<keyword evidence="3" id="KW-0731">Sigma factor</keyword>
<evidence type="ECO:0000256" key="2">
    <source>
        <dbReference type="ARBA" id="ARBA00023015"/>
    </source>
</evidence>
<evidence type="ECO:0000259" key="6">
    <source>
        <dbReference type="Pfam" id="PF04542"/>
    </source>
</evidence>
<evidence type="ECO:0000313" key="8">
    <source>
        <dbReference type="EMBL" id="MBZ4038531.1"/>
    </source>
</evidence>
<comment type="caution">
    <text evidence="8">The sequence shown here is derived from an EMBL/GenBank/DDBJ whole genome shotgun (WGS) entry which is preliminary data.</text>
</comment>
<dbReference type="SUPFAM" id="SSF88946">
    <property type="entry name" value="Sigma2 domain of RNA polymerase sigma factors"/>
    <property type="match status" value="1"/>
</dbReference>